<gene>
    <name evidence="1" type="ORF">SAMN05660686_02469</name>
</gene>
<accession>A0A8G2BI61</accession>
<dbReference type="EMBL" id="FNBW01000007">
    <property type="protein sequence ID" value="SDF83510.1"/>
    <property type="molecule type" value="Genomic_DNA"/>
</dbReference>
<dbReference type="Proteomes" id="UP000198615">
    <property type="component" value="Unassembled WGS sequence"/>
</dbReference>
<name>A0A8G2BI61_9PROT</name>
<keyword evidence="2" id="KW-1185">Reference proteome</keyword>
<evidence type="ECO:0000313" key="2">
    <source>
        <dbReference type="Proteomes" id="UP000198615"/>
    </source>
</evidence>
<sequence length="118" mass="12504">MAARVTSAEVKAIVTTAIADVSNFIEPATLIVDEDLADKGMSSDRLTQIELYLAAHFVTISEERGGLVSTKVGESEDRFRRFDGAGLMSTRYGVMAASLDTSGTLATMGGRKASLEAI</sequence>
<protein>
    <submittedName>
        <fullName evidence="1">Uncharacterized protein</fullName>
    </submittedName>
</protein>
<dbReference type="RefSeq" id="WP_093150667.1">
    <property type="nucleotide sequence ID" value="NZ_FNBW01000007.1"/>
</dbReference>
<organism evidence="1 2">
    <name type="scientific">Thalassobaculum litoreum DSM 18839</name>
    <dbReference type="NCBI Taxonomy" id="1123362"/>
    <lineage>
        <taxon>Bacteria</taxon>
        <taxon>Pseudomonadati</taxon>
        <taxon>Pseudomonadota</taxon>
        <taxon>Alphaproteobacteria</taxon>
        <taxon>Rhodospirillales</taxon>
        <taxon>Thalassobaculaceae</taxon>
        <taxon>Thalassobaculum</taxon>
    </lineage>
</organism>
<comment type="caution">
    <text evidence="1">The sequence shown here is derived from an EMBL/GenBank/DDBJ whole genome shotgun (WGS) entry which is preliminary data.</text>
</comment>
<evidence type="ECO:0000313" key="1">
    <source>
        <dbReference type="EMBL" id="SDF83510.1"/>
    </source>
</evidence>
<proteinExistence type="predicted"/>
<dbReference type="AlphaFoldDB" id="A0A8G2BI61"/>
<reference evidence="1 2" key="1">
    <citation type="submission" date="2016-10" db="EMBL/GenBank/DDBJ databases">
        <authorList>
            <person name="Varghese N."/>
            <person name="Submissions S."/>
        </authorList>
    </citation>
    <scope>NUCLEOTIDE SEQUENCE [LARGE SCALE GENOMIC DNA]</scope>
    <source>
        <strain evidence="1 2">DSM 18839</strain>
    </source>
</reference>